<dbReference type="AlphaFoldDB" id="A0A1I4P798"/>
<dbReference type="Pfam" id="PF02348">
    <property type="entry name" value="CTP_transf_3"/>
    <property type="match status" value="1"/>
</dbReference>
<proteinExistence type="predicted"/>
<sequence>MKVVAIIQARMGSTRLPGKVLKQLKGETVLSHVMKRVSQSNLVDDIVVATTVGQIDDPIVKEVVKSGYQIYRGSENDVLDRYYKAALQSSADIVVRITSDCPLIDPIVIDKMLNIYIRKNYTLVANIGLKSFNRTFPRGLDVEIFSIDTLDKAVHNASAFYQREHVTPYMYENECEIFYFKNNKDMSNHRWTLDTAEDFDLIKEIYEKLYSGEHDFFMDEILSLFEMDKELFNINAHIEQKTLK</sequence>
<dbReference type="InterPro" id="IPR029044">
    <property type="entry name" value="Nucleotide-diphossugar_trans"/>
</dbReference>
<keyword evidence="2" id="KW-1185">Reference proteome</keyword>
<dbReference type="Gene3D" id="3.90.550.10">
    <property type="entry name" value="Spore Coat Polysaccharide Biosynthesis Protein SpsA, Chain A"/>
    <property type="match status" value="1"/>
</dbReference>
<gene>
    <name evidence="1" type="ORF">SAMN04487943_110112</name>
</gene>
<dbReference type="CDD" id="cd02518">
    <property type="entry name" value="GT2_SpsF"/>
    <property type="match status" value="1"/>
</dbReference>
<dbReference type="EMBL" id="FOTR01000010">
    <property type="protein sequence ID" value="SFM23579.1"/>
    <property type="molecule type" value="Genomic_DNA"/>
</dbReference>
<dbReference type="STRING" id="334253.SAMN04487943_110112"/>
<dbReference type="RefSeq" id="WP_091484890.1">
    <property type="nucleotide sequence ID" value="NZ_FOTR01000010.1"/>
</dbReference>
<name>A0A1I4P798_9BACI</name>
<dbReference type="PANTHER" id="PTHR42866:SF1">
    <property type="entry name" value="SPORE COAT POLYSACCHARIDE BIOSYNTHESIS PROTEIN SPSF"/>
    <property type="match status" value="1"/>
</dbReference>
<dbReference type="SUPFAM" id="SSF53448">
    <property type="entry name" value="Nucleotide-diphospho-sugar transferases"/>
    <property type="match status" value="1"/>
</dbReference>
<evidence type="ECO:0000313" key="2">
    <source>
        <dbReference type="Proteomes" id="UP000198565"/>
    </source>
</evidence>
<accession>A0A1I4P798</accession>
<dbReference type="InterPro" id="IPR003329">
    <property type="entry name" value="Cytidylyl_trans"/>
</dbReference>
<organism evidence="1 2">
    <name type="scientific">Gracilibacillus orientalis</name>
    <dbReference type="NCBI Taxonomy" id="334253"/>
    <lineage>
        <taxon>Bacteria</taxon>
        <taxon>Bacillati</taxon>
        <taxon>Bacillota</taxon>
        <taxon>Bacilli</taxon>
        <taxon>Bacillales</taxon>
        <taxon>Bacillaceae</taxon>
        <taxon>Gracilibacillus</taxon>
    </lineage>
</organism>
<dbReference type="OrthoDB" id="9815559at2"/>
<dbReference type="PANTHER" id="PTHR42866">
    <property type="entry name" value="3-DEOXY-MANNO-OCTULOSONATE CYTIDYLYLTRANSFERASE"/>
    <property type="match status" value="1"/>
</dbReference>
<evidence type="ECO:0000313" key="1">
    <source>
        <dbReference type="EMBL" id="SFM23579.1"/>
    </source>
</evidence>
<protein>
    <submittedName>
        <fullName evidence="1">Spore coat polysaccharide biosynthesis protein SpsF</fullName>
    </submittedName>
</protein>
<dbReference type="GO" id="GO:0005829">
    <property type="term" value="C:cytosol"/>
    <property type="evidence" value="ECO:0007669"/>
    <property type="project" value="TreeGrafter"/>
</dbReference>
<dbReference type="Proteomes" id="UP000198565">
    <property type="component" value="Unassembled WGS sequence"/>
</dbReference>
<reference evidence="2" key="1">
    <citation type="submission" date="2016-10" db="EMBL/GenBank/DDBJ databases">
        <authorList>
            <person name="Varghese N."/>
            <person name="Submissions S."/>
        </authorList>
    </citation>
    <scope>NUCLEOTIDE SEQUENCE [LARGE SCALE GENOMIC DNA]</scope>
    <source>
        <strain evidence="2">CGMCC 1.4250</strain>
    </source>
</reference>